<dbReference type="EMBL" id="CP020569">
    <property type="protein sequence ID" value="ARF58448.1"/>
    <property type="molecule type" value="Genomic_DNA"/>
</dbReference>
<evidence type="ECO:0008006" key="3">
    <source>
        <dbReference type="Google" id="ProtNLM"/>
    </source>
</evidence>
<organism evidence="1 2">
    <name type="scientific">Streptomyces gilvosporeus</name>
    <dbReference type="NCBI Taxonomy" id="553510"/>
    <lineage>
        <taxon>Bacteria</taxon>
        <taxon>Bacillati</taxon>
        <taxon>Actinomycetota</taxon>
        <taxon>Actinomycetes</taxon>
        <taxon>Kitasatosporales</taxon>
        <taxon>Streptomycetaceae</taxon>
        <taxon>Streptomyces</taxon>
    </lineage>
</organism>
<protein>
    <recommendedName>
        <fullName evidence="3">PH domain-containing protein</fullName>
    </recommendedName>
</protein>
<evidence type="ECO:0000313" key="1">
    <source>
        <dbReference type="EMBL" id="ARF58448.1"/>
    </source>
</evidence>
<dbReference type="AlphaFoldDB" id="A0A1V0U084"/>
<proteinExistence type="predicted"/>
<name>A0A1V0U084_9ACTN</name>
<dbReference type="KEGG" id="sgv:B1H19_33480"/>
<sequence>MTRPTPRSRHDELLLARISAAAGRERIGRRRATYAGVAQSTHAPPAPVRWLRGLLAFARCGRPSASRSAEARLDLYEHGLTVAVKGRIHVVRYATTAAFQENTPTARIYTLTDVEGKRIVLIGRPGDSGAEEWGSEIRRALTHASETSD</sequence>
<evidence type="ECO:0000313" key="2">
    <source>
        <dbReference type="Proteomes" id="UP000192726"/>
    </source>
</evidence>
<keyword evidence="2" id="KW-1185">Reference proteome</keyword>
<dbReference type="STRING" id="553510.B1H19_33480"/>
<dbReference type="OrthoDB" id="4523591at2"/>
<reference evidence="1 2" key="1">
    <citation type="submission" date="2017-04" db="EMBL/GenBank/DDBJ databases">
        <title>Complete Genome Sequence of Streptomyces gilvosporeus F607, a Capable Producer of Natamycin.</title>
        <authorList>
            <person name="Zong G."/>
            <person name="Zhong C."/>
            <person name="Fu J."/>
            <person name="Qin R."/>
            <person name="Cao G."/>
        </authorList>
    </citation>
    <scope>NUCLEOTIDE SEQUENCE [LARGE SCALE GENOMIC DNA]</scope>
    <source>
        <strain evidence="1 2">F607</strain>
    </source>
</reference>
<accession>A0A1V0U084</accession>
<gene>
    <name evidence="1" type="ORF">B1H19_33480</name>
</gene>
<dbReference type="RefSeq" id="WP_083108644.1">
    <property type="nucleotide sequence ID" value="NZ_CP020569.1"/>
</dbReference>
<dbReference type="Proteomes" id="UP000192726">
    <property type="component" value="Chromosome"/>
</dbReference>